<evidence type="ECO:0000256" key="1">
    <source>
        <dbReference type="SAM" id="Coils"/>
    </source>
</evidence>
<name>A0A4Q0XIK5_9FLAO</name>
<sequence length="595" mass="68942">MVFTTKDQPSILKSTHLLSLVLFILSHLAVTAQEPISSDKAYENYQQLSATMAKSFPEDAIKTYRRTSYTEQQLETYLSQHFQRLDLLPLIKDRPAFVIDAYLHSGNWFRAIGLIKESVESYKCFFKYYEAHRHKLTPKQINDYVPMVSFAHGHLADNYAQLNYIDSAATQHERNIKFNDTLSIISYPSAINNYGLFYYWTKRDLDSALYYFKKAYAITQNQFPQHSLLASIRDNIADVYTEQNRPSEAEALYAMNFEFYKTTIIEPTGTRDFARLISAGSQLVQTNLSLENLSEAQKVFSQLDSIILDAESHKEFLPASKLEYLLVKENLYKAQNDIPKAYSTLAYRALFSDSLSKVARQQDSQWRDELNSITVDRVALNFELDRMAKENKIKSQKATLWMISLISLVCIILLLSLFLGRRQHLLNAKNRELLAEQQLENAQLKMDQLNSEIQSKQRDLSDFALNLTQNQQWAEMLAAKIKLLKSGDHKDTATILEQLEQAIQNKVQFDNDSLVFYERLDKLNDAFYSHLTSMFPNLSKNEIRLCSMIRLKMESNHIATLQNITLASLNTSRYRMRKKMQLGDDVHLDEFIQQL</sequence>
<accession>A0A4Q0XIK5</accession>
<dbReference type="InterPro" id="IPR011990">
    <property type="entry name" value="TPR-like_helical_dom_sf"/>
</dbReference>
<gene>
    <name evidence="4" type="ORF">ESZ48_06210</name>
</gene>
<feature type="coiled-coil region" evidence="1">
    <location>
        <begin position="425"/>
        <end position="466"/>
    </location>
</feature>
<feature type="signal peptide" evidence="3">
    <location>
        <begin position="1"/>
        <end position="32"/>
    </location>
</feature>
<dbReference type="EMBL" id="SDDZ01000002">
    <property type="protein sequence ID" value="RXJ51454.1"/>
    <property type="molecule type" value="Genomic_DNA"/>
</dbReference>
<dbReference type="GO" id="GO:0006355">
    <property type="term" value="P:regulation of DNA-templated transcription"/>
    <property type="evidence" value="ECO:0007669"/>
    <property type="project" value="InterPro"/>
</dbReference>
<dbReference type="OrthoDB" id="1090267at2"/>
<evidence type="ECO:0000256" key="3">
    <source>
        <dbReference type="SAM" id="SignalP"/>
    </source>
</evidence>
<keyword evidence="5" id="KW-1185">Reference proteome</keyword>
<dbReference type="SUPFAM" id="SSF48452">
    <property type="entry name" value="TPR-like"/>
    <property type="match status" value="1"/>
</dbReference>
<comment type="caution">
    <text evidence="4">The sequence shown here is derived from an EMBL/GenBank/DDBJ whole genome shotgun (WGS) entry which is preliminary data.</text>
</comment>
<evidence type="ECO:0000313" key="4">
    <source>
        <dbReference type="EMBL" id="RXJ51454.1"/>
    </source>
</evidence>
<dbReference type="Proteomes" id="UP000289792">
    <property type="component" value="Unassembled WGS sequence"/>
</dbReference>
<dbReference type="SUPFAM" id="SSF46894">
    <property type="entry name" value="C-terminal effector domain of the bipartite response regulators"/>
    <property type="match status" value="1"/>
</dbReference>
<keyword evidence="2" id="KW-0472">Membrane</keyword>
<dbReference type="GO" id="GO:0003677">
    <property type="term" value="F:DNA binding"/>
    <property type="evidence" value="ECO:0007669"/>
    <property type="project" value="InterPro"/>
</dbReference>
<dbReference type="InterPro" id="IPR016032">
    <property type="entry name" value="Sig_transdc_resp-reg_C-effctor"/>
</dbReference>
<dbReference type="Pfam" id="PF13424">
    <property type="entry name" value="TPR_12"/>
    <property type="match status" value="1"/>
</dbReference>
<dbReference type="RefSeq" id="WP_129016452.1">
    <property type="nucleotide sequence ID" value="NZ_SDDZ01000002.1"/>
</dbReference>
<protein>
    <submittedName>
        <fullName evidence="4">Tetratricopeptide repeat protein</fullName>
    </submittedName>
</protein>
<keyword evidence="3" id="KW-0732">Signal</keyword>
<evidence type="ECO:0000313" key="5">
    <source>
        <dbReference type="Proteomes" id="UP000289792"/>
    </source>
</evidence>
<keyword evidence="2" id="KW-1133">Transmembrane helix</keyword>
<evidence type="ECO:0000256" key="2">
    <source>
        <dbReference type="SAM" id="Phobius"/>
    </source>
</evidence>
<keyword evidence="1" id="KW-0175">Coiled coil</keyword>
<dbReference type="Gene3D" id="1.25.40.10">
    <property type="entry name" value="Tetratricopeptide repeat domain"/>
    <property type="match status" value="1"/>
</dbReference>
<feature type="transmembrane region" description="Helical" evidence="2">
    <location>
        <begin position="398"/>
        <end position="419"/>
    </location>
</feature>
<proteinExistence type="predicted"/>
<dbReference type="AlphaFoldDB" id="A0A4Q0XIK5"/>
<feature type="chain" id="PRO_5020877823" evidence="3">
    <location>
        <begin position="33"/>
        <end position="595"/>
    </location>
</feature>
<reference evidence="4 5" key="1">
    <citation type="submission" date="2019-01" db="EMBL/GenBank/DDBJ databases">
        <title>Genome sequence of the Antarctic species Gelidibacter gilvus ACAM 158(T).</title>
        <authorList>
            <person name="Bowman J.P."/>
        </authorList>
    </citation>
    <scope>NUCLEOTIDE SEQUENCE [LARGE SCALE GENOMIC DNA]</scope>
    <source>
        <strain evidence="4 5">IC158</strain>
    </source>
</reference>
<keyword evidence="2" id="KW-0812">Transmembrane</keyword>
<organism evidence="4 5">
    <name type="scientific">Gelidibacter gilvus</name>
    <dbReference type="NCBI Taxonomy" id="59602"/>
    <lineage>
        <taxon>Bacteria</taxon>
        <taxon>Pseudomonadati</taxon>
        <taxon>Bacteroidota</taxon>
        <taxon>Flavobacteriia</taxon>
        <taxon>Flavobacteriales</taxon>
        <taxon>Flavobacteriaceae</taxon>
        <taxon>Gelidibacter</taxon>
    </lineage>
</organism>